<evidence type="ECO:0000256" key="2">
    <source>
        <dbReference type="ARBA" id="ARBA00022651"/>
    </source>
</evidence>
<evidence type="ECO:0000256" key="5">
    <source>
        <dbReference type="ARBA" id="ARBA00023295"/>
    </source>
</evidence>
<evidence type="ECO:0000256" key="4">
    <source>
        <dbReference type="ARBA" id="ARBA00023277"/>
    </source>
</evidence>
<feature type="site" description="Important for catalytic activity, responsible for pKa modulation of the active site Glu and correct orientation of both the proton donor and substrate" evidence="6">
    <location>
        <position position="171"/>
    </location>
</feature>
<dbReference type="Proteomes" id="UP000092164">
    <property type="component" value="Unassembled WGS sequence"/>
</dbReference>
<comment type="similarity">
    <text evidence="1 7">Belongs to the glycosyl hydrolase 43 family.</text>
</comment>
<evidence type="ECO:0000256" key="7">
    <source>
        <dbReference type="RuleBase" id="RU361187"/>
    </source>
</evidence>
<dbReference type="EMBL" id="LZFP01000008">
    <property type="protein sequence ID" value="OBR40455.1"/>
    <property type="molecule type" value="Genomic_DNA"/>
</dbReference>
<dbReference type="OrthoDB" id="9763933at2"/>
<dbReference type="GO" id="GO:0004553">
    <property type="term" value="F:hydrolase activity, hydrolyzing O-glycosyl compounds"/>
    <property type="evidence" value="ECO:0007669"/>
    <property type="project" value="InterPro"/>
</dbReference>
<sequence>MKTFIVLFFTVFFISCKVNKKVPLDKELGKSGNPIFEGWYADPEAMVFDDTYWVYPTYSSSFENQLFFDAFSSNDLVNWTKHERILDTTKITWLRQALWAPSIIKKDDKYYLFFGANDVQRPGRSSYDPNNDINHFGGIGIAVADSPGGPFKDYLGKPLIADFYNDTQPIDQFVFEDVDGTFYIFYGGWSHYNLGKLNNDFTGIEPWEDGSLFKEITPEGYVEGPFAFLRNGIYYFMWSEGNWTDSTYKVAYSMSNSITGPFKRIGTILESDPAIATGAGHHSVINVPNTDEWLIVYHRRPIPNEDRDHRVTSIDKMEFRKDGTIKPVKITNEGVEARPLR</sequence>
<keyword evidence="2" id="KW-0624">Polysaccharide degradation</keyword>
<gene>
    <name evidence="8" type="ORF">A9200_15895</name>
</gene>
<evidence type="ECO:0000313" key="9">
    <source>
        <dbReference type="Proteomes" id="UP000092164"/>
    </source>
</evidence>
<keyword evidence="9" id="KW-1185">Reference proteome</keyword>
<dbReference type="InterPro" id="IPR052176">
    <property type="entry name" value="Glycosyl_Hydrlase_43_Enz"/>
</dbReference>
<dbReference type="Pfam" id="PF04616">
    <property type="entry name" value="Glyco_hydro_43"/>
    <property type="match status" value="1"/>
</dbReference>
<keyword evidence="5 7" id="KW-0326">Glycosidase</keyword>
<proteinExistence type="inferred from homology"/>
<dbReference type="InterPro" id="IPR006710">
    <property type="entry name" value="Glyco_hydro_43"/>
</dbReference>
<keyword evidence="4" id="KW-0119">Carbohydrate metabolism</keyword>
<evidence type="ECO:0000256" key="6">
    <source>
        <dbReference type="PIRSR" id="PIRSR606710-2"/>
    </source>
</evidence>
<dbReference type="AlphaFoldDB" id="A0A1B7ZC45"/>
<dbReference type="GO" id="GO:0045493">
    <property type="term" value="P:xylan catabolic process"/>
    <property type="evidence" value="ECO:0007669"/>
    <property type="project" value="UniProtKB-KW"/>
</dbReference>
<dbReference type="Gene3D" id="2.115.10.20">
    <property type="entry name" value="Glycosyl hydrolase domain, family 43"/>
    <property type="match status" value="1"/>
</dbReference>
<comment type="caution">
    <text evidence="8">The sequence shown here is derived from an EMBL/GenBank/DDBJ whole genome shotgun (WGS) entry which is preliminary data.</text>
</comment>
<keyword evidence="2" id="KW-0858">Xylan degradation</keyword>
<protein>
    <submittedName>
        <fullName evidence="8">Arabinan endo-1,5-alpha-L-arabinosidase</fullName>
    </submittedName>
</protein>
<dbReference type="PANTHER" id="PTHR43772">
    <property type="entry name" value="ENDO-1,4-BETA-XYLANASE"/>
    <property type="match status" value="1"/>
</dbReference>
<dbReference type="CDD" id="cd18827">
    <property type="entry name" value="GH43_XlnD-like"/>
    <property type="match status" value="1"/>
</dbReference>
<dbReference type="PANTHER" id="PTHR43772:SF2">
    <property type="entry name" value="PUTATIVE (AFU_ORTHOLOGUE AFUA_2G04480)-RELATED"/>
    <property type="match status" value="1"/>
</dbReference>
<evidence type="ECO:0000313" key="8">
    <source>
        <dbReference type="EMBL" id="OBR40455.1"/>
    </source>
</evidence>
<dbReference type="SUPFAM" id="SSF75005">
    <property type="entry name" value="Arabinanase/levansucrase/invertase"/>
    <property type="match status" value="1"/>
</dbReference>
<organism evidence="8 9">
    <name type="scientific">Maribacter hydrothermalis</name>
    <dbReference type="NCBI Taxonomy" id="1836467"/>
    <lineage>
        <taxon>Bacteria</taxon>
        <taxon>Pseudomonadati</taxon>
        <taxon>Bacteroidota</taxon>
        <taxon>Flavobacteriia</taxon>
        <taxon>Flavobacteriales</taxon>
        <taxon>Flavobacteriaceae</taxon>
        <taxon>Maribacter</taxon>
    </lineage>
</organism>
<reference evidence="9" key="1">
    <citation type="submission" date="2016-06" db="EMBL/GenBank/DDBJ databases">
        <authorList>
            <person name="Zhan P."/>
        </authorList>
    </citation>
    <scope>NUCLEOTIDE SEQUENCE [LARGE SCALE GENOMIC DNA]</scope>
    <source>
        <strain evidence="9">T28</strain>
    </source>
</reference>
<evidence type="ECO:0000256" key="1">
    <source>
        <dbReference type="ARBA" id="ARBA00009865"/>
    </source>
</evidence>
<dbReference type="InterPro" id="IPR023296">
    <property type="entry name" value="Glyco_hydro_beta-prop_sf"/>
</dbReference>
<keyword evidence="3 7" id="KW-0378">Hydrolase</keyword>
<dbReference type="KEGG" id="mart:BTR34_00690"/>
<evidence type="ECO:0000256" key="3">
    <source>
        <dbReference type="ARBA" id="ARBA00022801"/>
    </source>
</evidence>
<dbReference type="PROSITE" id="PS51257">
    <property type="entry name" value="PROKAR_LIPOPROTEIN"/>
    <property type="match status" value="1"/>
</dbReference>
<accession>A0A1B7ZC45</accession>
<dbReference type="STRING" id="1836467.BTR34_00690"/>
<dbReference type="RefSeq" id="WP_068484058.1">
    <property type="nucleotide sequence ID" value="NZ_CP018760.1"/>
</dbReference>
<name>A0A1B7ZC45_9FLAO</name>